<accession>A0A8K0KGB6</accession>
<evidence type="ECO:0008006" key="3">
    <source>
        <dbReference type="Google" id="ProtNLM"/>
    </source>
</evidence>
<reference evidence="1" key="1">
    <citation type="submission" date="2013-04" db="EMBL/GenBank/DDBJ databases">
        <authorList>
            <person name="Qu J."/>
            <person name="Murali S.C."/>
            <person name="Bandaranaike D."/>
            <person name="Bellair M."/>
            <person name="Blankenburg K."/>
            <person name="Chao H."/>
            <person name="Dinh H."/>
            <person name="Doddapaneni H."/>
            <person name="Downs B."/>
            <person name="Dugan-Rocha S."/>
            <person name="Elkadiri S."/>
            <person name="Gnanaolivu R.D."/>
            <person name="Hernandez B."/>
            <person name="Javaid M."/>
            <person name="Jayaseelan J.C."/>
            <person name="Lee S."/>
            <person name="Li M."/>
            <person name="Ming W."/>
            <person name="Munidasa M."/>
            <person name="Muniz J."/>
            <person name="Nguyen L."/>
            <person name="Ongeri F."/>
            <person name="Osuji N."/>
            <person name="Pu L.-L."/>
            <person name="Puazo M."/>
            <person name="Qu C."/>
            <person name="Quiroz J."/>
            <person name="Raj R."/>
            <person name="Weissenberger G."/>
            <person name="Xin Y."/>
            <person name="Zou X."/>
            <person name="Han Y."/>
            <person name="Richards S."/>
            <person name="Worley K."/>
            <person name="Muzny D."/>
            <person name="Gibbs R."/>
        </authorList>
    </citation>
    <scope>NUCLEOTIDE SEQUENCE</scope>
    <source>
        <strain evidence="1">Sampled in the wild</strain>
    </source>
</reference>
<protein>
    <recommendedName>
        <fullName evidence="3">Reverse transcriptase domain-containing protein</fullName>
    </recommendedName>
</protein>
<dbReference type="OrthoDB" id="5953030at2759"/>
<dbReference type="EMBL" id="KZ308755">
    <property type="protein sequence ID" value="KAG8233952.1"/>
    <property type="molecule type" value="Genomic_DNA"/>
</dbReference>
<reference evidence="1" key="2">
    <citation type="submission" date="2017-10" db="EMBL/GenBank/DDBJ databases">
        <title>Ladona fulva Genome sequencing and assembly.</title>
        <authorList>
            <person name="Murali S."/>
            <person name="Richards S."/>
            <person name="Bandaranaike D."/>
            <person name="Bellair M."/>
            <person name="Blankenburg K."/>
            <person name="Chao H."/>
            <person name="Dinh H."/>
            <person name="Doddapaneni H."/>
            <person name="Dugan-Rocha S."/>
            <person name="Elkadiri S."/>
            <person name="Gnanaolivu R."/>
            <person name="Hernandez B."/>
            <person name="Skinner E."/>
            <person name="Javaid M."/>
            <person name="Lee S."/>
            <person name="Li M."/>
            <person name="Ming W."/>
            <person name="Munidasa M."/>
            <person name="Muniz J."/>
            <person name="Nguyen L."/>
            <person name="Hughes D."/>
            <person name="Osuji N."/>
            <person name="Pu L.-L."/>
            <person name="Puazo M."/>
            <person name="Qu C."/>
            <person name="Quiroz J."/>
            <person name="Raj R."/>
            <person name="Weissenberger G."/>
            <person name="Xin Y."/>
            <person name="Zou X."/>
            <person name="Han Y."/>
            <person name="Worley K."/>
            <person name="Muzny D."/>
            <person name="Gibbs R."/>
        </authorList>
    </citation>
    <scope>NUCLEOTIDE SEQUENCE</scope>
    <source>
        <strain evidence="1">Sampled in the wild</strain>
    </source>
</reference>
<keyword evidence="2" id="KW-1185">Reference proteome</keyword>
<comment type="caution">
    <text evidence="1">The sequence shown here is derived from an EMBL/GenBank/DDBJ whole genome shotgun (WGS) entry which is preliminary data.</text>
</comment>
<evidence type="ECO:0000313" key="1">
    <source>
        <dbReference type="EMBL" id="KAG8233952.1"/>
    </source>
</evidence>
<name>A0A8K0KGB6_LADFU</name>
<dbReference type="AlphaFoldDB" id="A0A8K0KGB6"/>
<gene>
    <name evidence="1" type="ORF">J437_LFUL014161</name>
</gene>
<proteinExistence type="predicted"/>
<evidence type="ECO:0000313" key="2">
    <source>
        <dbReference type="Proteomes" id="UP000792457"/>
    </source>
</evidence>
<dbReference type="Proteomes" id="UP000792457">
    <property type="component" value="Unassembled WGS sequence"/>
</dbReference>
<sequence>MSNNNVIPEVGDKAQIIPLFPLLSRRSSLNPHASPFTPSYHLYADELQIYLDSSPSELPQSLRKINDDLQLINKWSKDSFTNLNPVKSQAIMIGCPKLLKYVNKDNLPALELNGTAIPFCKSMYTKM</sequence>
<dbReference type="InterPro" id="IPR009818">
    <property type="entry name" value="PAM2_motif"/>
</dbReference>
<organism evidence="1 2">
    <name type="scientific">Ladona fulva</name>
    <name type="common">Scarce chaser dragonfly</name>
    <name type="synonym">Libellula fulva</name>
    <dbReference type="NCBI Taxonomy" id="123851"/>
    <lineage>
        <taxon>Eukaryota</taxon>
        <taxon>Metazoa</taxon>
        <taxon>Ecdysozoa</taxon>
        <taxon>Arthropoda</taxon>
        <taxon>Hexapoda</taxon>
        <taxon>Insecta</taxon>
        <taxon>Pterygota</taxon>
        <taxon>Palaeoptera</taxon>
        <taxon>Odonata</taxon>
        <taxon>Epiprocta</taxon>
        <taxon>Anisoptera</taxon>
        <taxon>Libelluloidea</taxon>
        <taxon>Libellulidae</taxon>
        <taxon>Ladona</taxon>
    </lineage>
</organism>
<dbReference type="Pfam" id="PF07145">
    <property type="entry name" value="PAM2"/>
    <property type="match status" value="1"/>
</dbReference>